<proteinExistence type="inferred from homology"/>
<feature type="transmembrane region" description="Helical" evidence="7">
    <location>
        <begin position="161"/>
        <end position="185"/>
    </location>
</feature>
<comment type="similarity">
    <text evidence="7">Belongs to the TatC family.</text>
</comment>
<dbReference type="HAMAP" id="MF_00902">
    <property type="entry name" value="TatC"/>
    <property type="match status" value="1"/>
</dbReference>
<comment type="subunit">
    <text evidence="7">The Tat system comprises two distinct complexes: a TatABC complex, containing multiple copies of TatA, TatB and TatC subunits, and a separate TatA complex, containing only TatA subunits. Substrates initially bind to the TatABC complex, which probably triggers association of the separate TatA complex to form the active translocon.</text>
</comment>
<evidence type="ECO:0000256" key="3">
    <source>
        <dbReference type="ARBA" id="ARBA00022927"/>
    </source>
</evidence>
<evidence type="ECO:0000256" key="7">
    <source>
        <dbReference type="HAMAP-Rule" id="MF_00902"/>
    </source>
</evidence>
<keyword evidence="7" id="KW-1003">Cell membrane</keyword>
<protein>
    <recommendedName>
        <fullName evidence="7">Sec-independent protein translocase protein TatC</fullName>
    </recommendedName>
</protein>
<dbReference type="PANTHER" id="PTHR30371">
    <property type="entry name" value="SEC-INDEPENDENT PROTEIN TRANSLOCASE PROTEIN TATC"/>
    <property type="match status" value="1"/>
</dbReference>
<dbReference type="EMBL" id="JACHBL010000001">
    <property type="protein sequence ID" value="MBB5597783.1"/>
    <property type="molecule type" value="Genomic_DNA"/>
</dbReference>
<feature type="transmembrane region" description="Helical" evidence="7">
    <location>
        <begin position="220"/>
        <end position="240"/>
    </location>
</feature>
<dbReference type="GO" id="GO:0065002">
    <property type="term" value="P:intracellular protein transmembrane transport"/>
    <property type="evidence" value="ECO:0007669"/>
    <property type="project" value="TreeGrafter"/>
</dbReference>
<evidence type="ECO:0000256" key="1">
    <source>
        <dbReference type="ARBA" id="ARBA00004141"/>
    </source>
</evidence>
<evidence type="ECO:0000313" key="9">
    <source>
        <dbReference type="EMBL" id="MBB5597783.1"/>
    </source>
</evidence>
<keyword evidence="6 7" id="KW-0472">Membrane</keyword>
<keyword evidence="5 7" id="KW-0811">Translocation</keyword>
<sequence>MASRKERVDNPEGRMALKEHLIELRNRLFVSLGALLVTTIAGFFLYFPVLDLLIQPVKSFGGEVNFTTAVSPFDTMIQVSVFLGVVLSAPVWLYEVWAFIVPGLHKNEKRYALGFIAAALPLFLLGLYLGFWVLPHALQFFMGLTPGNATNIIGIDVYLPFVLRLLLAFGLAMIVPVLMVGMNMIGILPGKVIVKNWRITVFLICLVAAMAAPGGDALTMFVLAGPLLLLFFGATVFCLVRDKRVAKKRATQEAENERMAKGQGSSLPAPEAID</sequence>
<dbReference type="Pfam" id="PF00902">
    <property type="entry name" value="TatC"/>
    <property type="match status" value="1"/>
</dbReference>
<feature type="transmembrane region" description="Helical" evidence="7">
    <location>
        <begin position="76"/>
        <end position="100"/>
    </location>
</feature>
<evidence type="ECO:0000313" key="10">
    <source>
        <dbReference type="Proteomes" id="UP000523863"/>
    </source>
</evidence>
<feature type="transmembrane region" description="Helical" evidence="7">
    <location>
        <begin position="28"/>
        <end position="49"/>
    </location>
</feature>
<keyword evidence="2 7" id="KW-0812">Transmembrane</keyword>
<dbReference type="GO" id="GO:0043953">
    <property type="term" value="P:protein transport by the Tat complex"/>
    <property type="evidence" value="ECO:0007669"/>
    <property type="project" value="UniProtKB-UniRule"/>
</dbReference>
<dbReference type="Proteomes" id="UP000523863">
    <property type="component" value="Unassembled WGS sequence"/>
</dbReference>
<feature type="transmembrane region" description="Helical" evidence="7">
    <location>
        <begin position="197"/>
        <end position="214"/>
    </location>
</feature>
<keyword evidence="7" id="KW-0813">Transport</keyword>
<name>A0A7W9DAL8_9MICC</name>
<dbReference type="PANTHER" id="PTHR30371:SF0">
    <property type="entry name" value="SEC-INDEPENDENT PROTEIN TRANSLOCASE PROTEIN TATC, CHLOROPLASTIC-RELATED"/>
    <property type="match status" value="1"/>
</dbReference>
<organism evidence="9 10">
    <name type="scientific">Neomicrococcus lactis</name>
    <dbReference type="NCBI Taxonomy" id="732241"/>
    <lineage>
        <taxon>Bacteria</taxon>
        <taxon>Bacillati</taxon>
        <taxon>Actinomycetota</taxon>
        <taxon>Actinomycetes</taxon>
        <taxon>Micrococcales</taxon>
        <taxon>Micrococcaceae</taxon>
        <taxon>Neomicrococcus</taxon>
    </lineage>
</organism>
<dbReference type="GO" id="GO:0009977">
    <property type="term" value="F:proton motive force dependent protein transmembrane transporter activity"/>
    <property type="evidence" value="ECO:0007669"/>
    <property type="project" value="TreeGrafter"/>
</dbReference>
<dbReference type="PRINTS" id="PR01840">
    <property type="entry name" value="TATCFAMILY"/>
</dbReference>
<keyword evidence="10" id="KW-1185">Reference proteome</keyword>
<comment type="subcellular location">
    <subcellularLocation>
        <location evidence="7">Cell membrane</location>
        <topology evidence="7">Multi-pass membrane protein</topology>
    </subcellularLocation>
    <subcellularLocation>
        <location evidence="1">Membrane</location>
        <topology evidence="1">Multi-pass membrane protein</topology>
    </subcellularLocation>
</comment>
<keyword evidence="4 7" id="KW-1133">Transmembrane helix</keyword>
<gene>
    <name evidence="7" type="primary">tatC</name>
    <name evidence="9" type="ORF">BKA12_000863</name>
</gene>
<evidence type="ECO:0000256" key="8">
    <source>
        <dbReference type="SAM" id="MobiDB-lite"/>
    </source>
</evidence>
<evidence type="ECO:0000256" key="4">
    <source>
        <dbReference type="ARBA" id="ARBA00022989"/>
    </source>
</evidence>
<feature type="compositionally biased region" description="Basic and acidic residues" evidence="8">
    <location>
        <begin position="250"/>
        <end position="260"/>
    </location>
</feature>
<evidence type="ECO:0000256" key="5">
    <source>
        <dbReference type="ARBA" id="ARBA00023010"/>
    </source>
</evidence>
<comment type="caution">
    <text evidence="9">The sequence shown here is derived from an EMBL/GenBank/DDBJ whole genome shotgun (WGS) entry which is preliminary data.</text>
</comment>
<dbReference type="InterPro" id="IPR002033">
    <property type="entry name" value="TatC"/>
</dbReference>
<reference evidence="9 10" key="1">
    <citation type="submission" date="2020-08" db="EMBL/GenBank/DDBJ databases">
        <title>Sequencing the genomes of 1000 actinobacteria strains.</title>
        <authorList>
            <person name="Klenk H.-P."/>
        </authorList>
    </citation>
    <scope>NUCLEOTIDE SEQUENCE [LARGE SCALE GENOMIC DNA]</scope>
    <source>
        <strain evidence="9 10">DSM 23694</strain>
    </source>
</reference>
<evidence type="ECO:0000256" key="6">
    <source>
        <dbReference type="ARBA" id="ARBA00023136"/>
    </source>
</evidence>
<dbReference type="NCBIfam" id="TIGR00945">
    <property type="entry name" value="tatC"/>
    <property type="match status" value="1"/>
</dbReference>
<feature type="region of interest" description="Disordered" evidence="8">
    <location>
        <begin position="250"/>
        <end position="274"/>
    </location>
</feature>
<comment type="function">
    <text evidence="7">Part of the twin-arginine translocation (Tat) system that transports large folded proteins containing a characteristic twin-arginine motif in their signal peptide across membranes. Together with TatB, TatC is part of a receptor directly interacting with Tat signal peptides.</text>
</comment>
<dbReference type="RefSeq" id="WP_333907834.1">
    <property type="nucleotide sequence ID" value="NZ_CANLFI010000004.1"/>
</dbReference>
<feature type="transmembrane region" description="Helical" evidence="7">
    <location>
        <begin position="112"/>
        <end position="134"/>
    </location>
</feature>
<dbReference type="AlphaFoldDB" id="A0A7W9DAL8"/>
<keyword evidence="3 7" id="KW-0653">Protein transport</keyword>
<evidence type="ECO:0000256" key="2">
    <source>
        <dbReference type="ARBA" id="ARBA00022692"/>
    </source>
</evidence>
<dbReference type="GO" id="GO:0033281">
    <property type="term" value="C:TAT protein transport complex"/>
    <property type="evidence" value="ECO:0007669"/>
    <property type="project" value="UniProtKB-UniRule"/>
</dbReference>
<accession>A0A7W9DAL8</accession>